<dbReference type="EMBL" id="LUUJ01000076">
    <property type="protein sequence ID" value="OAI16279.1"/>
    <property type="molecule type" value="Genomic_DNA"/>
</dbReference>
<keyword evidence="2" id="KW-1133">Transmembrane helix</keyword>
<dbReference type="Pfam" id="PF06986">
    <property type="entry name" value="F_T4SS_TraN"/>
    <property type="match status" value="2"/>
</dbReference>
<organism evidence="3 4">
    <name type="scientific">Methylomonas koyamae</name>
    <dbReference type="NCBI Taxonomy" id="702114"/>
    <lineage>
        <taxon>Bacteria</taxon>
        <taxon>Pseudomonadati</taxon>
        <taxon>Pseudomonadota</taxon>
        <taxon>Gammaproteobacteria</taxon>
        <taxon>Methylococcales</taxon>
        <taxon>Methylococcaceae</taxon>
        <taxon>Methylomonas</taxon>
    </lineage>
</organism>
<comment type="caution">
    <text evidence="3">The sequence shown here is derived from an EMBL/GenBank/DDBJ whole genome shotgun (WGS) entry which is preliminary data.</text>
</comment>
<reference evidence="3 4" key="1">
    <citation type="submission" date="2016-03" db="EMBL/GenBank/DDBJ databases">
        <authorList>
            <person name="Ploux O."/>
        </authorList>
    </citation>
    <scope>NUCLEOTIDE SEQUENCE [LARGE SCALE GENOMIC DNA]</scope>
    <source>
        <strain evidence="3 4">R-45378</strain>
    </source>
</reference>
<proteinExistence type="predicted"/>
<evidence type="ECO:0000256" key="1">
    <source>
        <dbReference type="SAM" id="MobiDB-lite"/>
    </source>
</evidence>
<protein>
    <recommendedName>
        <fullName evidence="5">Conjugal transfer protein TraN</fullName>
    </recommendedName>
</protein>
<evidence type="ECO:0000256" key="2">
    <source>
        <dbReference type="SAM" id="Phobius"/>
    </source>
</evidence>
<dbReference type="OrthoDB" id="5297981at2"/>
<name>A0A177NGF8_9GAMM</name>
<dbReference type="AlphaFoldDB" id="A0A177NGF8"/>
<dbReference type="InterPro" id="IPR014121">
    <property type="entry name" value="TraN_Ftype"/>
</dbReference>
<keyword evidence="2" id="KW-0472">Membrane</keyword>
<feature type="transmembrane region" description="Helical" evidence="2">
    <location>
        <begin position="732"/>
        <end position="753"/>
    </location>
</feature>
<keyword evidence="2" id="KW-0812">Transmembrane</keyword>
<evidence type="ECO:0008006" key="5">
    <source>
        <dbReference type="Google" id="ProtNLM"/>
    </source>
</evidence>
<dbReference type="RefSeq" id="WP_064040463.1">
    <property type="nucleotide sequence ID" value="NZ_LUUJ01000076.1"/>
</dbReference>
<accession>A0A177NGF8</accession>
<dbReference type="Proteomes" id="UP000077857">
    <property type="component" value="Unassembled WGS sequence"/>
</dbReference>
<sequence length="932" mass="101377">MAVEFSQRITTRAICHFLMAVLIWVPSHAVVADAMSESAKIGQKAGQNAVSGFVMPTLSADQKSLVLFPNTGKDVSVPISELFPDSETGNATTFTQLYGKNSATIKAGNDMQTSMESQSSHTGEAYRTLIKSANRGHPNLLDDPIWGTTDSVMQNHDLFSQYFTDCTKEVKATLTPGKGTQPDYKTCRRNPPITNTCVASHDVLLEPVILPAQGETKIASCGDGCVDLWVGIVGDNYWCDGGCAHPTVSSQYIVKHPEAIISANIVYAQWDDYMRVHINDRLVWTGYNGWAPSPKCEMSTSWQAYPNINVTEPFVNARKNSILKFNAEALVSGCGEAFAQIRLKYDPLKIIIRDEWTLNDKSCQNLIKAADDGICKNVKTTCDINAGIKIGDKYCMAITTSVGQMWVCEPNFKDAPFKNIPETCTKATMTATCNSNDIPCWTKPDGTKQCVSDIEAQVPETCSTLEARGCAFVRSECVDGTIGASGKCWLYQDTYDCGKEFGVIKATASVKPDCGETVRCMGEDCVDITRTQSQDFTNALAALNSAQQAAMDKTCSDPKDVTTCKVFEGTGGSCKVVNLTSEIDCCKSPTSIGIGEYIDLMYKVSKTHNIVMRLDKTNPIRGAWQTLSDPLIDAGEAVYTPIKTAWDNVLTELDSVVDNIGSECTATFSKSAYFNVVSSLRNMAMEKMVSWTADIFGPQAANALFSVAGSQGASSAVDAAGNLQGTGANLQLGGGAAYIGTMLNVIMIAYAIYQILNMVVQMIYKCEQKEYELMAKNAVKACSFVGQYCGSKILGMCVQQNYAYCCFNSPLARILQEQIRPQLGKDFGPPKSPQCEGIAISELQKVDWSKVHLDEWIGILTSTGRLPTAQTPEKLNLDVLTGASSDLNYKGDRRNTADRNILRLQGIDMNQTRQDAEEQGWSMGPGLAPSKP</sequence>
<evidence type="ECO:0000313" key="4">
    <source>
        <dbReference type="Proteomes" id="UP000077857"/>
    </source>
</evidence>
<dbReference type="NCBIfam" id="NF011458">
    <property type="entry name" value="PRK14876.1"/>
    <property type="match status" value="1"/>
</dbReference>
<feature type="region of interest" description="Disordered" evidence="1">
    <location>
        <begin position="908"/>
        <end position="932"/>
    </location>
</feature>
<evidence type="ECO:0000313" key="3">
    <source>
        <dbReference type="EMBL" id="OAI16279.1"/>
    </source>
</evidence>
<gene>
    <name evidence="3" type="ORF">A1507_12030</name>
</gene>